<feature type="DNA-binding region" description="H-T-H motif" evidence="2">
    <location>
        <begin position="18"/>
        <end position="37"/>
    </location>
</feature>
<dbReference type="InterPro" id="IPR050109">
    <property type="entry name" value="HTH-type_TetR-like_transc_reg"/>
</dbReference>
<keyword evidence="5" id="KW-1185">Reference proteome</keyword>
<dbReference type="PANTHER" id="PTHR30055:SF226">
    <property type="entry name" value="HTH-TYPE TRANSCRIPTIONAL REGULATOR PKSA"/>
    <property type="match status" value="1"/>
</dbReference>
<dbReference type="PROSITE" id="PS50977">
    <property type="entry name" value="HTH_TETR_2"/>
    <property type="match status" value="1"/>
</dbReference>
<dbReference type="Gene3D" id="1.10.10.60">
    <property type="entry name" value="Homeodomain-like"/>
    <property type="match status" value="1"/>
</dbReference>
<evidence type="ECO:0000313" key="4">
    <source>
        <dbReference type="EMBL" id="AFK56832.1"/>
    </source>
</evidence>
<dbReference type="HOGENOM" id="CLU_069356_16_0_5"/>
<name>I3TVP4_TISMK</name>
<dbReference type="Pfam" id="PF00440">
    <property type="entry name" value="TetR_N"/>
    <property type="match status" value="1"/>
</dbReference>
<sequence>MIRAAIDVFGRDGFDATRTRTIAETAKVNQALIGYHFRNKEGLYLAVFADIVEQIRARIGPVLAEIEAALDGDLPPGREDGLALLFRMTDAFILLMAGTESNPWAQLVVREQQSPTAAFALLHDGLMRPVSRGLIRLVQHIDPMAQAGDPRLVVATIMGQMLVFRVARAAVLRIIDQPAIGPDEIVAIQGQLRRNLTAMLVPAGDRS</sequence>
<proteinExistence type="predicted"/>
<evidence type="ECO:0000313" key="5">
    <source>
        <dbReference type="Proteomes" id="UP000005258"/>
    </source>
</evidence>
<dbReference type="SUPFAM" id="SSF48498">
    <property type="entry name" value="Tetracyclin repressor-like, C-terminal domain"/>
    <property type="match status" value="1"/>
</dbReference>
<dbReference type="SUPFAM" id="SSF46689">
    <property type="entry name" value="Homeodomain-like"/>
    <property type="match status" value="1"/>
</dbReference>
<feature type="domain" description="HTH tetR-type" evidence="3">
    <location>
        <begin position="1"/>
        <end position="55"/>
    </location>
</feature>
<dbReference type="EMBL" id="CP003239">
    <property type="protein sequence ID" value="AFK56832.1"/>
    <property type="molecule type" value="Genomic_DNA"/>
</dbReference>
<dbReference type="KEGG" id="tmo:TMO_c0222"/>
<dbReference type="InterPro" id="IPR036271">
    <property type="entry name" value="Tet_transcr_reg_TetR-rel_C_sf"/>
</dbReference>
<dbReference type="InterPro" id="IPR009057">
    <property type="entry name" value="Homeodomain-like_sf"/>
</dbReference>
<dbReference type="Gene3D" id="1.10.357.10">
    <property type="entry name" value="Tetracycline Repressor, domain 2"/>
    <property type="match status" value="1"/>
</dbReference>
<gene>
    <name evidence="4" type="primary">ybiH</name>
    <name evidence="4" type="ordered locus">TMO_c0222</name>
</gene>
<organism evidence="4 5">
    <name type="scientific">Tistrella mobilis (strain KA081020-065)</name>
    <dbReference type="NCBI Taxonomy" id="1110502"/>
    <lineage>
        <taxon>Bacteria</taxon>
        <taxon>Pseudomonadati</taxon>
        <taxon>Pseudomonadota</taxon>
        <taxon>Alphaproteobacteria</taxon>
        <taxon>Geminicoccales</taxon>
        <taxon>Geminicoccaceae</taxon>
        <taxon>Tistrella</taxon>
    </lineage>
</organism>
<dbReference type="GO" id="GO:0000976">
    <property type="term" value="F:transcription cis-regulatory region binding"/>
    <property type="evidence" value="ECO:0007669"/>
    <property type="project" value="TreeGrafter"/>
</dbReference>
<accession>I3TVP4</accession>
<dbReference type="InterPro" id="IPR001647">
    <property type="entry name" value="HTH_TetR"/>
</dbReference>
<dbReference type="PANTHER" id="PTHR30055">
    <property type="entry name" value="HTH-TYPE TRANSCRIPTIONAL REGULATOR RUTR"/>
    <property type="match status" value="1"/>
</dbReference>
<dbReference type="Proteomes" id="UP000005258">
    <property type="component" value="Plasmid pTM3"/>
</dbReference>
<protein>
    <submittedName>
        <fullName evidence="4">TetR family transcriptional regulator</fullName>
    </submittedName>
</protein>
<dbReference type="PRINTS" id="PR00455">
    <property type="entry name" value="HTHTETR"/>
</dbReference>
<evidence type="ECO:0000256" key="2">
    <source>
        <dbReference type="PROSITE-ProRule" id="PRU00335"/>
    </source>
</evidence>
<reference evidence="4 5" key="1">
    <citation type="journal article" date="2012" name="J. Am. Chem. Soc.">
        <title>Bacterial biosynthesis and maturation of the didemnin anti-cancer agents.</title>
        <authorList>
            <person name="Xu Y."/>
            <person name="Kersten R.D."/>
            <person name="Nam S.J."/>
            <person name="Lu L."/>
            <person name="Al-Suwailem A.M."/>
            <person name="Zheng H."/>
            <person name="Fenical W."/>
            <person name="Dorrestein P.C."/>
            <person name="Moore B.S."/>
            <person name="Qian P.Y."/>
        </authorList>
    </citation>
    <scope>NUCLEOTIDE SEQUENCE [LARGE SCALE GENOMIC DNA]</scope>
    <source>
        <strain evidence="4 5">KA081020-065</strain>
    </source>
</reference>
<keyword evidence="4" id="KW-0614">Plasmid</keyword>
<dbReference type="AlphaFoldDB" id="I3TVP4"/>
<evidence type="ECO:0000256" key="1">
    <source>
        <dbReference type="ARBA" id="ARBA00023125"/>
    </source>
</evidence>
<dbReference type="Pfam" id="PF09209">
    <property type="entry name" value="CecR_C"/>
    <property type="match status" value="1"/>
</dbReference>
<keyword evidence="1 2" id="KW-0238">DNA-binding</keyword>
<dbReference type="InterPro" id="IPR015292">
    <property type="entry name" value="Tscrpt_reg_YbiH_C"/>
</dbReference>
<dbReference type="GO" id="GO:0003700">
    <property type="term" value="F:DNA-binding transcription factor activity"/>
    <property type="evidence" value="ECO:0007669"/>
    <property type="project" value="TreeGrafter"/>
</dbReference>
<geneLocation type="plasmid" evidence="4 5">
    <name>pTM3</name>
</geneLocation>
<evidence type="ECO:0000259" key="3">
    <source>
        <dbReference type="PROSITE" id="PS50977"/>
    </source>
</evidence>